<dbReference type="RefSeq" id="WP_161315177.1">
    <property type="nucleotide sequence ID" value="NZ_WTUW01000002.1"/>
</dbReference>
<protein>
    <submittedName>
        <fullName evidence="2">Uncharacterized protein</fullName>
    </submittedName>
</protein>
<reference evidence="2 3" key="1">
    <citation type="submission" date="2019-12" db="EMBL/GenBank/DDBJ databases">
        <title>Snethiella sp. nov. sp. isolated from sea sand.</title>
        <authorList>
            <person name="Kim J."/>
            <person name="Jeong S.E."/>
            <person name="Jung H.S."/>
            <person name="Jeon C.O."/>
        </authorList>
    </citation>
    <scope>NUCLEOTIDE SEQUENCE [LARGE SCALE GENOMIC DNA]</scope>
    <source>
        <strain evidence="2 3">DP05</strain>
    </source>
</reference>
<sequence>MISTPLMENHSSIDADISNLMNDIADYLSQTQRGIMIDISSLPIKIVNLQSRVQNAPKDDRQELTKSMEQVMQSLNTLSNEIQLRHDSLSRDINALENTSHKE</sequence>
<gene>
    <name evidence="2" type="ORF">GQE98_08185</name>
</gene>
<evidence type="ECO:0000256" key="1">
    <source>
        <dbReference type="SAM" id="Coils"/>
    </source>
</evidence>
<evidence type="ECO:0000313" key="2">
    <source>
        <dbReference type="EMBL" id="MZR30610.1"/>
    </source>
</evidence>
<proteinExistence type="predicted"/>
<organism evidence="2 3">
    <name type="scientific">Sneathiella litorea</name>
    <dbReference type="NCBI Taxonomy" id="2606216"/>
    <lineage>
        <taxon>Bacteria</taxon>
        <taxon>Pseudomonadati</taxon>
        <taxon>Pseudomonadota</taxon>
        <taxon>Alphaproteobacteria</taxon>
        <taxon>Sneathiellales</taxon>
        <taxon>Sneathiellaceae</taxon>
        <taxon>Sneathiella</taxon>
    </lineage>
</organism>
<dbReference type="EMBL" id="WTUW01000002">
    <property type="protein sequence ID" value="MZR30610.1"/>
    <property type="molecule type" value="Genomic_DNA"/>
</dbReference>
<evidence type="ECO:0000313" key="3">
    <source>
        <dbReference type="Proteomes" id="UP000476030"/>
    </source>
</evidence>
<dbReference type="Proteomes" id="UP000476030">
    <property type="component" value="Unassembled WGS sequence"/>
</dbReference>
<accession>A0A6L8W892</accession>
<keyword evidence="1" id="KW-0175">Coiled coil</keyword>
<dbReference type="AlphaFoldDB" id="A0A6L8W892"/>
<feature type="coiled-coil region" evidence="1">
    <location>
        <begin position="61"/>
        <end position="99"/>
    </location>
</feature>
<keyword evidence="3" id="KW-1185">Reference proteome</keyword>
<comment type="caution">
    <text evidence="2">The sequence shown here is derived from an EMBL/GenBank/DDBJ whole genome shotgun (WGS) entry which is preliminary data.</text>
</comment>
<name>A0A6L8W892_9PROT</name>